<dbReference type="InterPro" id="IPR058637">
    <property type="entry name" value="YknX-like_C"/>
</dbReference>
<accession>A0A371B802</accession>
<dbReference type="SUPFAM" id="SSF111369">
    <property type="entry name" value="HlyD-like secretion proteins"/>
    <property type="match status" value="1"/>
</dbReference>
<evidence type="ECO:0000256" key="2">
    <source>
        <dbReference type="ARBA" id="ARBA00009477"/>
    </source>
</evidence>
<evidence type="ECO:0000256" key="5">
    <source>
        <dbReference type="ARBA" id="ARBA00023136"/>
    </source>
</evidence>
<dbReference type="PANTHER" id="PTHR30469:SF12">
    <property type="entry name" value="MULTIDRUG RESISTANCE PROTEIN MDTA"/>
    <property type="match status" value="1"/>
</dbReference>
<feature type="domain" description="Multidrug resistance protein MdtA-like barrel-sandwich hybrid" evidence="9">
    <location>
        <begin position="90"/>
        <end position="233"/>
    </location>
</feature>
<evidence type="ECO:0000259" key="8">
    <source>
        <dbReference type="Pfam" id="PF25876"/>
    </source>
</evidence>
<keyword evidence="5 7" id="KW-0472">Membrane</keyword>
<comment type="caution">
    <text evidence="12">The sequence shown here is derived from an EMBL/GenBank/DDBJ whole genome shotgun (WGS) entry which is preliminary data.</text>
</comment>
<dbReference type="Pfam" id="PF25917">
    <property type="entry name" value="BSH_RND"/>
    <property type="match status" value="1"/>
</dbReference>
<comment type="subcellular location">
    <subcellularLocation>
        <location evidence="1">Cell membrane</location>
    </subcellularLocation>
</comment>
<sequence length="426" mass="45619">MHGDLPKPNATVTPATGLARIKRSPRWVIYLVVLLAVGGALYYVFGQKSDQQRRGRFFAGDGPVPVLAANAQFTDVPVYLDAVGTTRALNTVTVRSQVDGKLLSVKFKEGQDVKKGDVLAQIDPTMFQAALDQAAAKKAMDESLLANAQNDLARYDQLAATNAINKQQADTQRALVAQYTAQVKSDQAAIESAQATLGYATIRAPIDGRTGLRQVDEGNIVRASDTSGIVVITQLQPISVQFNLPQQYLSEVNAAFAQRPLDVDAQRSDNDAVLDRGKLTVVDNQVDPTTGTVKLKAEFPNADLQLWPGQFANVRLLINTLQHAVTIPTGAVQRGPNGTFVYVIKDGAAAMRPIVVQKQDETQTVVKSGLTPPEQVVTTGFARLTDGAKVTVSDGRPTPAGTAPRAPRPNGTPGANGQQRPNRQQP</sequence>
<dbReference type="Pfam" id="PF25876">
    <property type="entry name" value="HH_MFP_RND"/>
    <property type="match status" value="1"/>
</dbReference>
<dbReference type="NCBIfam" id="TIGR01730">
    <property type="entry name" value="RND_mfp"/>
    <property type="match status" value="1"/>
</dbReference>
<organism evidence="12 13">
    <name type="scientific">Undibacter mobilis</name>
    <dbReference type="NCBI Taxonomy" id="2292256"/>
    <lineage>
        <taxon>Bacteria</taxon>
        <taxon>Pseudomonadati</taxon>
        <taxon>Pseudomonadota</taxon>
        <taxon>Alphaproteobacteria</taxon>
        <taxon>Hyphomicrobiales</taxon>
        <taxon>Nitrobacteraceae</taxon>
        <taxon>Undibacter</taxon>
    </lineage>
</organism>
<dbReference type="InterPro" id="IPR058626">
    <property type="entry name" value="MdtA-like_b-barrel"/>
</dbReference>
<evidence type="ECO:0000256" key="4">
    <source>
        <dbReference type="ARBA" id="ARBA00022519"/>
    </source>
</evidence>
<evidence type="ECO:0000313" key="12">
    <source>
        <dbReference type="EMBL" id="RDV03729.1"/>
    </source>
</evidence>
<feature type="compositionally biased region" description="Low complexity" evidence="6">
    <location>
        <begin position="395"/>
        <end position="409"/>
    </location>
</feature>
<keyword evidence="7" id="KW-0812">Transmembrane</keyword>
<evidence type="ECO:0000256" key="3">
    <source>
        <dbReference type="ARBA" id="ARBA00022475"/>
    </source>
</evidence>
<feature type="region of interest" description="Disordered" evidence="6">
    <location>
        <begin position="387"/>
        <end position="426"/>
    </location>
</feature>
<keyword evidence="7" id="KW-1133">Transmembrane helix</keyword>
<dbReference type="AlphaFoldDB" id="A0A371B802"/>
<dbReference type="RefSeq" id="WP_115515754.1">
    <property type="nucleotide sequence ID" value="NZ_QRGO01000001.1"/>
</dbReference>
<feature type="domain" description="Multidrug resistance protein MdtA-like alpha-helical hairpin" evidence="8">
    <location>
        <begin position="131"/>
        <end position="200"/>
    </location>
</feature>
<evidence type="ECO:0000256" key="7">
    <source>
        <dbReference type="SAM" id="Phobius"/>
    </source>
</evidence>
<dbReference type="EMBL" id="QRGO01000001">
    <property type="protein sequence ID" value="RDV03729.1"/>
    <property type="molecule type" value="Genomic_DNA"/>
</dbReference>
<keyword evidence="4" id="KW-0997">Cell inner membrane</keyword>
<dbReference type="GO" id="GO:0015562">
    <property type="term" value="F:efflux transmembrane transporter activity"/>
    <property type="evidence" value="ECO:0007669"/>
    <property type="project" value="TreeGrafter"/>
</dbReference>
<dbReference type="PANTHER" id="PTHR30469">
    <property type="entry name" value="MULTIDRUG RESISTANCE PROTEIN MDTA"/>
    <property type="match status" value="1"/>
</dbReference>
<protein>
    <submittedName>
        <fullName evidence="12">Efflux RND transporter periplasmic adaptor subunit</fullName>
    </submittedName>
</protein>
<reference evidence="13" key="1">
    <citation type="submission" date="2018-08" db="EMBL/GenBank/DDBJ databases">
        <authorList>
            <person name="Kim S.-J."/>
            <person name="Jung G.-Y."/>
        </authorList>
    </citation>
    <scope>NUCLEOTIDE SEQUENCE [LARGE SCALE GENOMIC DNA]</scope>
    <source>
        <strain evidence="13">GY_H</strain>
    </source>
</reference>
<dbReference type="Proteomes" id="UP000263993">
    <property type="component" value="Unassembled WGS sequence"/>
</dbReference>
<dbReference type="OrthoDB" id="9783047at2"/>
<feature type="compositionally biased region" description="Polar residues" evidence="6">
    <location>
        <begin position="413"/>
        <end position="426"/>
    </location>
</feature>
<dbReference type="Pfam" id="PF25989">
    <property type="entry name" value="YknX_C"/>
    <property type="match status" value="1"/>
</dbReference>
<evidence type="ECO:0000259" key="9">
    <source>
        <dbReference type="Pfam" id="PF25917"/>
    </source>
</evidence>
<evidence type="ECO:0000259" key="10">
    <source>
        <dbReference type="Pfam" id="PF25944"/>
    </source>
</evidence>
<dbReference type="InterPro" id="IPR058624">
    <property type="entry name" value="MdtA-like_HH"/>
</dbReference>
<dbReference type="InterPro" id="IPR006143">
    <property type="entry name" value="RND_pump_MFP"/>
</dbReference>
<dbReference type="Gene3D" id="1.10.287.470">
    <property type="entry name" value="Helix hairpin bin"/>
    <property type="match status" value="1"/>
</dbReference>
<evidence type="ECO:0000256" key="1">
    <source>
        <dbReference type="ARBA" id="ARBA00004236"/>
    </source>
</evidence>
<dbReference type="InterPro" id="IPR058625">
    <property type="entry name" value="MdtA-like_BSH"/>
</dbReference>
<gene>
    <name evidence="12" type="ORF">DXH78_03490</name>
</gene>
<evidence type="ECO:0000313" key="13">
    <source>
        <dbReference type="Proteomes" id="UP000263993"/>
    </source>
</evidence>
<feature type="transmembrane region" description="Helical" evidence="7">
    <location>
        <begin position="27"/>
        <end position="45"/>
    </location>
</feature>
<feature type="domain" description="Multidrug resistance protein MdtA-like beta-barrel" evidence="10">
    <location>
        <begin position="237"/>
        <end position="318"/>
    </location>
</feature>
<comment type="similarity">
    <text evidence="2">Belongs to the membrane fusion protein (MFP) (TC 8.A.1) family.</text>
</comment>
<dbReference type="GO" id="GO:1990281">
    <property type="term" value="C:efflux pump complex"/>
    <property type="evidence" value="ECO:0007669"/>
    <property type="project" value="TreeGrafter"/>
</dbReference>
<proteinExistence type="inferred from homology"/>
<name>A0A371B802_9BRAD</name>
<feature type="domain" description="YknX-like C-terminal permuted SH3-like" evidence="11">
    <location>
        <begin position="324"/>
        <end position="392"/>
    </location>
</feature>
<evidence type="ECO:0000259" key="11">
    <source>
        <dbReference type="Pfam" id="PF25989"/>
    </source>
</evidence>
<keyword evidence="3" id="KW-1003">Cell membrane</keyword>
<dbReference type="Gene3D" id="2.40.30.170">
    <property type="match status" value="1"/>
</dbReference>
<keyword evidence="13" id="KW-1185">Reference proteome</keyword>
<evidence type="ECO:0000256" key="6">
    <source>
        <dbReference type="SAM" id="MobiDB-lite"/>
    </source>
</evidence>
<dbReference type="Pfam" id="PF25944">
    <property type="entry name" value="Beta-barrel_RND"/>
    <property type="match status" value="1"/>
</dbReference>
<dbReference type="Gene3D" id="2.40.420.20">
    <property type="match status" value="1"/>
</dbReference>
<dbReference type="Gene3D" id="2.40.50.100">
    <property type="match status" value="1"/>
</dbReference>